<dbReference type="AlphaFoldDB" id="A0A2D2DF55"/>
<keyword evidence="1" id="KW-0812">Transmembrane</keyword>
<dbReference type="Proteomes" id="UP000229897">
    <property type="component" value="Chromosome"/>
</dbReference>
<keyword evidence="3" id="KW-1185">Reference proteome</keyword>
<keyword evidence="1" id="KW-1133">Transmembrane helix</keyword>
<evidence type="ECO:0000256" key="1">
    <source>
        <dbReference type="SAM" id="Phobius"/>
    </source>
</evidence>
<gene>
    <name evidence="2" type="ORF">CR152_03160</name>
</gene>
<sequence>MKAASTMASTLPPRAHGMAAIELAMIMSAMYILLPIIFSLGHLFYVYAVLKQTAGAAAATLAAAPPSEWISGAAANSTMKLRTVALIEKSLLDARVAPLTPLLEYDFDCNGNLVCGGERPDSITVSLVVEVHNGFQPVTALGIPSSMTVQTAVTVPYSH</sequence>
<keyword evidence="1" id="KW-0472">Membrane</keyword>
<dbReference type="KEGG" id="mass:CR152_03160"/>
<name>A0A2D2DF55_9BURK</name>
<accession>A0A2D2DF55</accession>
<organism evidence="2 3">
    <name type="scientific">Massilia violaceinigra</name>
    <dbReference type="NCBI Taxonomy" id="2045208"/>
    <lineage>
        <taxon>Bacteria</taxon>
        <taxon>Pseudomonadati</taxon>
        <taxon>Pseudomonadota</taxon>
        <taxon>Betaproteobacteria</taxon>
        <taxon>Burkholderiales</taxon>
        <taxon>Oxalobacteraceae</taxon>
        <taxon>Telluria group</taxon>
        <taxon>Massilia</taxon>
    </lineage>
</organism>
<reference evidence="2" key="1">
    <citation type="submission" date="2017-10" db="EMBL/GenBank/DDBJ databases">
        <title>Massilia psychrophilum sp. nov., a novel purple-pigmented bacterium isolated from Tianshan glacier, Xinjiang Municipality, China.</title>
        <authorList>
            <person name="Wang H."/>
        </authorList>
    </citation>
    <scope>NUCLEOTIDE SEQUENCE [LARGE SCALE GENOMIC DNA]</scope>
    <source>
        <strain evidence="2">B2</strain>
    </source>
</reference>
<dbReference type="EMBL" id="CP024608">
    <property type="protein sequence ID" value="ATQ73615.1"/>
    <property type="molecule type" value="Genomic_DNA"/>
</dbReference>
<evidence type="ECO:0000313" key="3">
    <source>
        <dbReference type="Proteomes" id="UP000229897"/>
    </source>
</evidence>
<protein>
    <recommendedName>
        <fullName evidence="4">Pilus assembly protein TadE</fullName>
    </recommendedName>
</protein>
<feature type="transmembrane region" description="Helical" evidence="1">
    <location>
        <begin position="29"/>
        <end position="50"/>
    </location>
</feature>
<evidence type="ECO:0000313" key="2">
    <source>
        <dbReference type="EMBL" id="ATQ73615.1"/>
    </source>
</evidence>
<evidence type="ECO:0008006" key="4">
    <source>
        <dbReference type="Google" id="ProtNLM"/>
    </source>
</evidence>
<proteinExistence type="predicted"/>